<keyword evidence="2" id="KW-1185">Reference proteome</keyword>
<name>A0A3M7P6Z8_BRAPC</name>
<comment type="caution">
    <text evidence="1">The sequence shown here is derived from an EMBL/GenBank/DDBJ whole genome shotgun (WGS) entry which is preliminary data.</text>
</comment>
<reference evidence="1 2" key="1">
    <citation type="journal article" date="2018" name="Sci. Rep.">
        <title>Genomic signatures of local adaptation to the degree of environmental predictability in rotifers.</title>
        <authorList>
            <person name="Franch-Gras L."/>
            <person name="Hahn C."/>
            <person name="Garcia-Roger E.M."/>
            <person name="Carmona M.J."/>
            <person name="Serra M."/>
            <person name="Gomez A."/>
        </authorList>
    </citation>
    <scope>NUCLEOTIDE SEQUENCE [LARGE SCALE GENOMIC DNA]</scope>
    <source>
        <strain evidence="1">HYR1</strain>
    </source>
</reference>
<organism evidence="1 2">
    <name type="scientific">Brachionus plicatilis</name>
    <name type="common">Marine rotifer</name>
    <name type="synonym">Brachionus muelleri</name>
    <dbReference type="NCBI Taxonomy" id="10195"/>
    <lineage>
        <taxon>Eukaryota</taxon>
        <taxon>Metazoa</taxon>
        <taxon>Spiralia</taxon>
        <taxon>Gnathifera</taxon>
        <taxon>Rotifera</taxon>
        <taxon>Eurotatoria</taxon>
        <taxon>Monogononta</taxon>
        <taxon>Pseudotrocha</taxon>
        <taxon>Ploima</taxon>
        <taxon>Brachionidae</taxon>
        <taxon>Brachionus</taxon>
    </lineage>
</organism>
<evidence type="ECO:0000313" key="2">
    <source>
        <dbReference type="Proteomes" id="UP000276133"/>
    </source>
</evidence>
<dbReference type="AlphaFoldDB" id="A0A3M7P6Z8"/>
<gene>
    <name evidence="1" type="ORF">BpHYR1_038610</name>
</gene>
<dbReference type="EMBL" id="REGN01012780">
    <property type="protein sequence ID" value="RMZ94845.1"/>
    <property type="molecule type" value="Genomic_DNA"/>
</dbReference>
<accession>A0A3M7P6Z8</accession>
<protein>
    <submittedName>
        <fullName evidence="1">Uncharacterized protein</fullName>
    </submittedName>
</protein>
<dbReference type="Proteomes" id="UP000276133">
    <property type="component" value="Unassembled WGS sequence"/>
</dbReference>
<proteinExistence type="predicted"/>
<evidence type="ECO:0000313" key="1">
    <source>
        <dbReference type="EMBL" id="RMZ94845.1"/>
    </source>
</evidence>
<sequence>MISDLILAQNRSKLEFSFDKIYNFSNFITMLILKLSNFYNCFYFYSEKSRFLTIRSILNKHFLVTAHIECKSKCISNFVLVSRQKCETEFQNIKLEKKIKKISFFSKSFTTNCLEFNQLEASRSRKNDDLNEKCNTKRRDFQSYEAKVGEKLFKI</sequence>